<keyword evidence="1" id="KW-1133">Transmembrane helix</keyword>
<evidence type="ECO:0000313" key="3">
    <source>
        <dbReference type="Proteomes" id="UP000886874"/>
    </source>
</evidence>
<accession>A0A9D1CNN8</accession>
<dbReference type="AlphaFoldDB" id="A0A9D1CNN8"/>
<dbReference type="EMBL" id="DVFN01000095">
    <property type="protein sequence ID" value="HIQ69996.1"/>
    <property type="molecule type" value="Genomic_DNA"/>
</dbReference>
<dbReference type="Proteomes" id="UP000886874">
    <property type="component" value="Unassembled WGS sequence"/>
</dbReference>
<evidence type="ECO:0000313" key="2">
    <source>
        <dbReference type="EMBL" id="HIQ69996.1"/>
    </source>
</evidence>
<comment type="caution">
    <text evidence="2">The sequence shown here is derived from an EMBL/GenBank/DDBJ whole genome shotgun (WGS) entry which is preliminary data.</text>
</comment>
<evidence type="ECO:0000256" key="1">
    <source>
        <dbReference type="SAM" id="Phobius"/>
    </source>
</evidence>
<dbReference type="Pfam" id="PF12822">
    <property type="entry name" value="ECF_trnsprt"/>
    <property type="match status" value="1"/>
</dbReference>
<dbReference type="Gene3D" id="1.10.1760.20">
    <property type="match status" value="1"/>
</dbReference>
<reference evidence="2" key="2">
    <citation type="journal article" date="2021" name="PeerJ">
        <title>Extensive microbial diversity within the chicken gut microbiome revealed by metagenomics and culture.</title>
        <authorList>
            <person name="Gilroy R."/>
            <person name="Ravi A."/>
            <person name="Getino M."/>
            <person name="Pursley I."/>
            <person name="Horton D.L."/>
            <person name="Alikhan N.F."/>
            <person name="Baker D."/>
            <person name="Gharbi K."/>
            <person name="Hall N."/>
            <person name="Watson M."/>
            <person name="Adriaenssens E.M."/>
            <person name="Foster-Nyarko E."/>
            <person name="Jarju S."/>
            <person name="Secka A."/>
            <person name="Antonio M."/>
            <person name="Oren A."/>
            <person name="Chaudhuri R.R."/>
            <person name="La Ragione R."/>
            <person name="Hildebrand F."/>
            <person name="Pallen M.J."/>
        </authorList>
    </citation>
    <scope>NUCLEOTIDE SEQUENCE</scope>
    <source>
        <strain evidence="2">ChiSjej2B20-13462</strain>
    </source>
</reference>
<feature type="transmembrane region" description="Helical" evidence="1">
    <location>
        <begin position="88"/>
        <end position="107"/>
    </location>
</feature>
<name>A0A9D1CNN8_9FIRM</name>
<dbReference type="NCBIfam" id="TIGR04518">
    <property type="entry name" value="ECF_S_folT_fam"/>
    <property type="match status" value="1"/>
</dbReference>
<reference evidence="2" key="1">
    <citation type="submission" date="2020-10" db="EMBL/GenBank/DDBJ databases">
        <authorList>
            <person name="Gilroy R."/>
        </authorList>
    </citation>
    <scope>NUCLEOTIDE SEQUENCE</scope>
    <source>
        <strain evidence="2">ChiSjej2B20-13462</strain>
    </source>
</reference>
<keyword evidence="1" id="KW-0812">Transmembrane</keyword>
<dbReference type="InterPro" id="IPR030949">
    <property type="entry name" value="ECF_S_folate_fam"/>
</dbReference>
<organism evidence="2 3">
    <name type="scientific">Candidatus Avoscillospira stercorigallinarum</name>
    <dbReference type="NCBI Taxonomy" id="2840708"/>
    <lineage>
        <taxon>Bacteria</taxon>
        <taxon>Bacillati</taxon>
        <taxon>Bacillota</taxon>
        <taxon>Clostridia</taxon>
        <taxon>Eubacteriales</taxon>
        <taxon>Oscillospiraceae</taxon>
        <taxon>Oscillospiraceae incertae sedis</taxon>
        <taxon>Candidatus Avoscillospira</taxon>
    </lineage>
</organism>
<feature type="transmembrane region" description="Helical" evidence="1">
    <location>
        <begin position="162"/>
        <end position="179"/>
    </location>
</feature>
<sequence>MSKNANAAAMPAKSKRAMTTKTLACCAMLAALQVVLARLFGLMPNAYSRFSIEAVPTIVAGILFGPLAGGLVGFTADLVGCLFSGYGYNPLFCLPPILYGVFGGVFRRLLAEKVTVLRLLVTVLPAVILGSLLWQSAALAYVYFKSGPFIEGFLYHLSTRSVQFLITVPVEVVILRLLFQSKVFNTIGLWPPKAKEK</sequence>
<proteinExistence type="predicted"/>
<keyword evidence="1" id="KW-0472">Membrane</keyword>
<dbReference type="GO" id="GO:0022857">
    <property type="term" value="F:transmembrane transporter activity"/>
    <property type="evidence" value="ECO:0007669"/>
    <property type="project" value="InterPro"/>
</dbReference>
<dbReference type="InterPro" id="IPR024529">
    <property type="entry name" value="ECF_trnsprt_substrate-spec"/>
</dbReference>
<feature type="transmembrane region" description="Helical" evidence="1">
    <location>
        <begin position="119"/>
        <end position="142"/>
    </location>
</feature>
<protein>
    <submittedName>
        <fullName evidence="2">Folate family ECF transporter S component</fullName>
    </submittedName>
</protein>
<gene>
    <name evidence="2" type="ORF">IAA67_06680</name>
</gene>